<dbReference type="RefSeq" id="XP_013084430.2">
    <property type="nucleotide sequence ID" value="XM_013228976.2"/>
</dbReference>
<accession>A0A2C9JUZ5</accession>
<reference evidence="5" key="1">
    <citation type="journal article" date="2004" name="J. Parasitol.">
        <title>The mitochondrial genome of Biomphalaria glabrata (Gastropoda: Basommatophora), intermediate host of Schistosoma mansoni.</title>
        <authorList>
            <person name="DeJong R.J."/>
            <person name="Emery A.M."/>
            <person name="Adema C.M."/>
        </authorList>
    </citation>
    <scope>NUCLEOTIDE SEQUENCE</scope>
    <source>
        <strain evidence="5">BB02</strain>
    </source>
</reference>
<feature type="transmembrane region" description="Helical" evidence="2">
    <location>
        <begin position="606"/>
        <end position="628"/>
    </location>
</feature>
<keyword evidence="2" id="KW-0812">Transmembrane</keyword>
<dbReference type="PANTHER" id="PTHR11360">
    <property type="entry name" value="MONOCARBOXYLATE TRANSPORTER"/>
    <property type="match status" value="1"/>
</dbReference>
<feature type="domain" description="Major facilitator superfamily (MFS) profile" evidence="3">
    <location>
        <begin position="478"/>
        <end position="665"/>
    </location>
</feature>
<name>A0A2C9JUZ5_BIOGL</name>
<dbReference type="RefSeq" id="XP_013084431.2">
    <property type="nucleotide sequence ID" value="XM_013228977.2"/>
</dbReference>
<feature type="transmembrane region" description="Helical" evidence="2">
    <location>
        <begin position="169"/>
        <end position="189"/>
    </location>
</feature>
<dbReference type="GO" id="GO:0008028">
    <property type="term" value="F:monocarboxylic acid transmembrane transporter activity"/>
    <property type="evidence" value="ECO:0007669"/>
    <property type="project" value="TreeGrafter"/>
</dbReference>
<feature type="transmembrane region" description="Helical" evidence="2">
    <location>
        <begin position="52"/>
        <end position="70"/>
    </location>
</feature>
<dbReference type="Pfam" id="PF07690">
    <property type="entry name" value="MFS_1"/>
    <property type="match status" value="2"/>
</dbReference>
<feature type="transmembrane region" description="Helical" evidence="2">
    <location>
        <begin position="141"/>
        <end position="163"/>
    </location>
</feature>
<dbReference type="VEuPathDB" id="VectorBase:BGLB008452"/>
<feature type="transmembrane region" description="Helical" evidence="2">
    <location>
        <begin position="82"/>
        <end position="102"/>
    </location>
</feature>
<dbReference type="InterPro" id="IPR050327">
    <property type="entry name" value="Proton-linked_MCT"/>
</dbReference>
<dbReference type="OrthoDB" id="6499973at2759"/>
<dbReference type="PROSITE" id="PS50850">
    <property type="entry name" value="MFS"/>
    <property type="match status" value="1"/>
</dbReference>
<evidence type="ECO:0000313" key="4">
    <source>
        <dbReference type="EnsemblMetazoa" id="BGLB008452-PC"/>
    </source>
</evidence>
<dbReference type="EnsemblMetazoa" id="BGLB008452-RD">
    <property type="protein sequence ID" value="BGLB008452-PD"/>
    <property type="gene ID" value="BGLB008452"/>
</dbReference>
<dbReference type="RefSeq" id="XP_013084428.2">
    <property type="nucleotide sequence ID" value="XM_013228974.2"/>
</dbReference>
<dbReference type="InterPro" id="IPR036259">
    <property type="entry name" value="MFS_trans_sf"/>
</dbReference>
<evidence type="ECO:0000313" key="6">
    <source>
        <dbReference type="Proteomes" id="UP000076420"/>
    </source>
</evidence>
<keyword evidence="2" id="KW-1133">Transmembrane helix</keyword>
<dbReference type="SUPFAM" id="SSF103473">
    <property type="entry name" value="MFS general substrate transporter"/>
    <property type="match status" value="1"/>
</dbReference>
<comment type="subcellular location">
    <subcellularLocation>
        <location evidence="1">Membrane</location>
        <topology evidence="1">Multi-pass membrane protein</topology>
    </subcellularLocation>
</comment>
<dbReference type="InterPro" id="IPR011701">
    <property type="entry name" value="MFS"/>
</dbReference>
<keyword evidence="2" id="KW-0472">Membrane</keyword>
<organism evidence="4 6">
    <name type="scientific">Biomphalaria glabrata</name>
    <name type="common">Bloodfluke planorb</name>
    <name type="synonym">Freshwater snail</name>
    <dbReference type="NCBI Taxonomy" id="6526"/>
    <lineage>
        <taxon>Eukaryota</taxon>
        <taxon>Metazoa</taxon>
        <taxon>Spiralia</taxon>
        <taxon>Lophotrochozoa</taxon>
        <taxon>Mollusca</taxon>
        <taxon>Gastropoda</taxon>
        <taxon>Heterobranchia</taxon>
        <taxon>Euthyneura</taxon>
        <taxon>Panpulmonata</taxon>
        <taxon>Hygrophila</taxon>
        <taxon>Lymnaeoidea</taxon>
        <taxon>Planorbidae</taxon>
        <taxon>Biomphalaria</taxon>
    </lineage>
</organism>
<reference evidence="5" key="2">
    <citation type="submission" date="2013-03" db="EMBL/GenBank/DDBJ databases">
        <title>Sequence assembly of the Biomphalaria glabrata genome version 4.3.</title>
        <authorList>
            <person name="Warren W."/>
            <person name="Wilson R.K."/>
            <person name="Hillier L.W."/>
            <person name="Minx P."/>
        </authorList>
    </citation>
    <scope>NUCLEOTIDE SEQUENCE</scope>
    <source>
        <strain evidence="5">BB02</strain>
    </source>
</reference>
<dbReference type="GO" id="GO:0016020">
    <property type="term" value="C:membrane"/>
    <property type="evidence" value="ECO:0007669"/>
    <property type="project" value="UniProtKB-SubCell"/>
</dbReference>
<dbReference type="Gene3D" id="1.20.1250.20">
    <property type="entry name" value="MFS general substrate transporter like domains"/>
    <property type="match status" value="2"/>
</dbReference>
<reference evidence="4" key="3">
    <citation type="submission" date="2020-05" db="UniProtKB">
        <authorList>
            <consortium name="EnsemblMetazoa"/>
        </authorList>
    </citation>
    <scope>IDENTIFICATION</scope>
    <source>
        <strain evidence="4">BB02</strain>
    </source>
</reference>
<dbReference type="EnsemblMetazoa" id="BGLB008452-RE">
    <property type="protein sequence ID" value="BGLB008452-PE"/>
    <property type="gene ID" value="BGLB008452"/>
</dbReference>
<dbReference type="VEuPathDB" id="VectorBase:BGLAX_026844"/>
<dbReference type="EnsemblMetazoa" id="BGLB008452-RC">
    <property type="protein sequence ID" value="BGLB008452-PC"/>
    <property type="gene ID" value="BGLB008452"/>
</dbReference>
<dbReference type="PANTHER" id="PTHR11360:SF284">
    <property type="entry name" value="EG:103B4.3 PROTEIN-RELATED"/>
    <property type="match status" value="1"/>
</dbReference>
<feature type="transmembrane region" description="Helical" evidence="2">
    <location>
        <begin position="544"/>
        <end position="563"/>
    </location>
</feature>
<sequence>MTKAEVYIPDGGWGWVIVTCSFLIHMFVVGTMYALSVIYVAWLDYFDSGKGLTSWIVSLAVAVMFGIGPVPGALSKRFGNQAVVIMGSIVMCIGFFISYFAVNVYVLIVTIGIIAGFGAGCCYLPSVSMVAMYFTTKRSIAMGIASSGLGAGAFFMAPFINWIVDYYGWRGSMFILGGISLNMCVLGALMRPLEKAPRFYDCHLIKHKEISMIKESPTLSRKSFDAGGDCARTLGNLEKYEKKCEEACREGQSNGLIRTCRGPNTHLYSILPAVDLEKGFSPTSFSFTAQPGLSSDRNKLIQSPYPLDTSTHTRSLDRFGRKTKCPPTLGQKSIDIAYQPKPYTKQKGRSLEALRYVDHTGLEPSKHYTSELELRSRKYPPTKYQPENQTLSLTDFQIMLSGSLGSFAFLDSAFKAISVTTDSRKHSFIVPATKGSISLLSNGEEQVICSDEAVQKQSYCSSLFASLDTYIDLICSPTFLLFGISNFLTNLSFFMPVLYMVDRAKDSGIEKSEAAMLISLYGAGNIFGKVFFGWLADRELVNRLFYYILVLTVCGVSTCISPLCGASPVLHSIYAFVFGCFIGAYATLVSIVTVDLMGLAVVGEAFGLLLSFMGIATALGTPVAGWIFDWTGSYTISFVLHGIFILVSALMLIPLLVLKRNQTKK</sequence>
<feature type="transmembrane region" description="Helical" evidence="2">
    <location>
        <begin position="108"/>
        <end position="134"/>
    </location>
</feature>
<protein>
    <recommendedName>
        <fullName evidence="3">Major facilitator superfamily (MFS) profile domain-containing protein</fullName>
    </recommendedName>
</protein>
<dbReference type="Proteomes" id="UP000076420">
    <property type="component" value="Unassembled WGS sequence"/>
</dbReference>
<evidence type="ECO:0000256" key="1">
    <source>
        <dbReference type="ARBA" id="ARBA00004141"/>
    </source>
</evidence>
<dbReference type="AlphaFoldDB" id="A0A2C9JUZ5"/>
<dbReference type="KEGG" id="bgt:106069337"/>
<dbReference type="EnsemblMetazoa" id="BGLB008452-RB">
    <property type="protein sequence ID" value="BGLB008452-PB"/>
    <property type="gene ID" value="BGLB008452"/>
</dbReference>
<feature type="transmembrane region" description="Helical" evidence="2">
    <location>
        <begin position="634"/>
        <end position="658"/>
    </location>
</feature>
<feature type="transmembrane region" description="Helical" evidence="2">
    <location>
        <begin position="513"/>
        <end position="532"/>
    </location>
</feature>
<gene>
    <name evidence="4" type="primary">106069337</name>
</gene>
<feature type="transmembrane region" description="Helical" evidence="2">
    <location>
        <begin position="569"/>
        <end position="594"/>
    </location>
</feature>
<proteinExistence type="predicted"/>
<feature type="transmembrane region" description="Helical" evidence="2">
    <location>
        <begin position="479"/>
        <end position="501"/>
    </location>
</feature>
<feature type="transmembrane region" description="Helical" evidence="2">
    <location>
        <begin position="12"/>
        <end position="40"/>
    </location>
</feature>
<evidence type="ECO:0000259" key="3">
    <source>
        <dbReference type="PROSITE" id="PS50850"/>
    </source>
</evidence>
<dbReference type="InterPro" id="IPR020846">
    <property type="entry name" value="MFS_dom"/>
</dbReference>
<evidence type="ECO:0000256" key="2">
    <source>
        <dbReference type="SAM" id="Phobius"/>
    </source>
</evidence>
<evidence type="ECO:0000313" key="5">
    <source>
        <dbReference type="EnsemblMetazoa" id="BGLB008452-PE"/>
    </source>
</evidence>